<dbReference type="Pfam" id="PF00534">
    <property type="entry name" value="Glycos_transf_1"/>
    <property type="match status" value="1"/>
</dbReference>
<sequence>MRPEAAFAIPGNIQTRTGGYIYERRMLESLNALGQPTRHIELMTSWPHPTPEAENDLVEKLAALPKGMPLILDGLVFGAMDTAVLAAQNRPIIAMLHHPLGLEAGLTPERAAELLEREAANLRHAAHVVVPSPHTRDILVRDFGVPAASISIALPGFDRPTLRATPKACPPLILSVGIICQRKGHDILLDALAQVAHLDWQAVIVGMVHEADVQDRLLHQCARLGLEGRVRFTGVIPPEDLDQLYQQASIFALATRYEGYGMVLSEAQLYGLPVLSCAVGAVPQTVPPSSGILVPPDNADAFAKSLATLLQDEALRQSYGAQSAVIGARLPQWEDAARIMQGALQNAQSTTVPK</sequence>
<accession>A0A2K8K9V9</accession>
<gene>
    <name evidence="4" type="ORF">BG454_01475</name>
</gene>
<dbReference type="SUPFAM" id="SSF53756">
    <property type="entry name" value="UDP-Glycosyltransferase/glycogen phosphorylase"/>
    <property type="match status" value="1"/>
</dbReference>
<dbReference type="PANTHER" id="PTHR46401:SF2">
    <property type="entry name" value="GLYCOSYLTRANSFERASE WBBK-RELATED"/>
    <property type="match status" value="1"/>
</dbReference>
<organism evidence="4 5">
    <name type="scientific">Roseinatronobacter bogoriensis subsp. barguzinensis</name>
    <dbReference type="NCBI Taxonomy" id="441209"/>
    <lineage>
        <taxon>Bacteria</taxon>
        <taxon>Pseudomonadati</taxon>
        <taxon>Pseudomonadota</taxon>
        <taxon>Alphaproteobacteria</taxon>
        <taxon>Rhodobacterales</taxon>
        <taxon>Paracoccaceae</taxon>
        <taxon>Roseinatronobacter</taxon>
    </lineage>
</organism>
<evidence type="ECO:0000313" key="5">
    <source>
        <dbReference type="Proteomes" id="UP000228948"/>
    </source>
</evidence>
<reference evidence="4 5" key="1">
    <citation type="submission" date="2017-11" db="EMBL/GenBank/DDBJ databases">
        <title>Revised Sequence and Annotation of the Rhodobaca barguzinensis strain alga05 Genome.</title>
        <authorList>
            <person name="Kopejtka K."/>
            <person name="Tomasch J.M."/>
            <person name="Bunk B."/>
            <person name="Koblizek M."/>
        </authorList>
    </citation>
    <scope>NUCLEOTIDE SEQUENCE [LARGE SCALE GENOMIC DNA]</scope>
    <source>
        <strain evidence="5">alga05</strain>
    </source>
</reference>
<dbReference type="GO" id="GO:0016757">
    <property type="term" value="F:glycosyltransferase activity"/>
    <property type="evidence" value="ECO:0007669"/>
    <property type="project" value="InterPro"/>
</dbReference>
<protein>
    <submittedName>
        <fullName evidence="4">Glycosyltransferase family 1 protein</fullName>
    </submittedName>
</protein>
<dbReference type="Pfam" id="PF13439">
    <property type="entry name" value="Glyco_transf_4"/>
    <property type="match status" value="1"/>
</dbReference>
<dbReference type="STRING" id="441209.GCA_001870665_00941"/>
<evidence type="ECO:0000256" key="1">
    <source>
        <dbReference type="ARBA" id="ARBA00022679"/>
    </source>
</evidence>
<dbReference type="RefSeq" id="WP_071479996.1">
    <property type="nucleotide sequence ID" value="NZ_CP024899.1"/>
</dbReference>
<evidence type="ECO:0000259" key="3">
    <source>
        <dbReference type="Pfam" id="PF13439"/>
    </source>
</evidence>
<dbReference type="OrthoDB" id="9790710at2"/>
<dbReference type="InterPro" id="IPR028098">
    <property type="entry name" value="Glyco_trans_4-like_N"/>
</dbReference>
<evidence type="ECO:0000259" key="2">
    <source>
        <dbReference type="Pfam" id="PF00534"/>
    </source>
</evidence>
<dbReference type="Proteomes" id="UP000228948">
    <property type="component" value="Chromosome"/>
</dbReference>
<dbReference type="Gene3D" id="3.40.50.2000">
    <property type="entry name" value="Glycogen Phosphorylase B"/>
    <property type="match status" value="2"/>
</dbReference>
<dbReference type="AlphaFoldDB" id="A0A2K8K9V9"/>
<dbReference type="EMBL" id="CP024899">
    <property type="protein sequence ID" value="ATX64663.1"/>
    <property type="molecule type" value="Genomic_DNA"/>
</dbReference>
<feature type="domain" description="Glycosyl transferase family 1" evidence="2">
    <location>
        <begin position="170"/>
        <end position="321"/>
    </location>
</feature>
<dbReference type="InterPro" id="IPR001296">
    <property type="entry name" value="Glyco_trans_1"/>
</dbReference>
<feature type="domain" description="Glycosyltransferase subfamily 4-like N-terminal" evidence="3">
    <location>
        <begin position="83"/>
        <end position="158"/>
    </location>
</feature>
<dbReference type="KEGG" id="rbg:BG454_01475"/>
<name>A0A2K8K9V9_9RHOB</name>
<keyword evidence="5" id="KW-1185">Reference proteome</keyword>
<dbReference type="GO" id="GO:0009103">
    <property type="term" value="P:lipopolysaccharide biosynthetic process"/>
    <property type="evidence" value="ECO:0007669"/>
    <property type="project" value="TreeGrafter"/>
</dbReference>
<dbReference type="CDD" id="cd03801">
    <property type="entry name" value="GT4_PimA-like"/>
    <property type="match status" value="1"/>
</dbReference>
<evidence type="ECO:0000313" key="4">
    <source>
        <dbReference type="EMBL" id="ATX64663.1"/>
    </source>
</evidence>
<dbReference type="PANTHER" id="PTHR46401">
    <property type="entry name" value="GLYCOSYLTRANSFERASE WBBK-RELATED"/>
    <property type="match status" value="1"/>
</dbReference>
<proteinExistence type="predicted"/>
<keyword evidence="1 4" id="KW-0808">Transferase</keyword>